<comment type="subcellular location">
    <subcellularLocation>
        <location evidence="3">Cytoplasm</location>
        <location evidence="3">Cytosol</location>
    </subcellularLocation>
    <subcellularLocation>
        <location evidence="1">Endomembrane system</location>
        <topology evidence="1">Peripheral membrane protein</topology>
    </subcellularLocation>
    <subcellularLocation>
        <location evidence="2">Membrane</location>
        <topology evidence="2">Peripheral membrane protein</topology>
        <orientation evidence="2">Cytoplasmic side</orientation>
    </subcellularLocation>
</comment>
<evidence type="ECO:0000256" key="1">
    <source>
        <dbReference type="ARBA" id="ARBA00004184"/>
    </source>
</evidence>
<dbReference type="Gene3D" id="1.10.1000.11">
    <property type="entry name" value="Arf Nucleotide-binding Site Opener,domain 2"/>
    <property type="match status" value="1"/>
</dbReference>
<keyword evidence="5" id="KW-0963">Cytoplasm</keyword>
<dbReference type="GO" id="GO:0015031">
    <property type="term" value="P:protein transport"/>
    <property type="evidence" value="ECO:0007669"/>
    <property type="project" value="UniProtKB-KW"/>
</dbReference>
<evidence type="ECO:0000259" key="11">
    <source>
        <dbReference type="PROSITE" id="PS50190"/>
    </source>
</evidence>
<gene>
    <name evidence="12" type="ORF">URODEC1_LOCUS17559</name>
</gene>
<evidence type="ECO:0000256" key="2">
    <source>
        <dbReference type="ARBA" id="ARBA00004287"/>
    </source>
</evidence>
<evidence type="ECO:0000256" key="3">
    <source>
        <dbReference type="ARBA" id="ARBA00004514"/>
    </source>
</evidence>
<dbReference type="Gene3D" id="1.10.220.20">
    <property type="match status" value="1"/>
</dbReference>
<dbReference type="InterPro" id="IPR032691">
    <property type="entry name" value="Mon2/Sec7/BIG1-like_HUS"/>
</dbReference>
<dbReference type="PROSITE" id="PS50190">
    <property type="entry name" value="SEC7"/>
    <property type="match status" value="1"/>
</dbReference>
<dbReference type="Proteomes" id="UP001497457">
    <property type="component" value="Chromosome 13rd"/>
</dbReference>
<protein>
    <recommendedName>
        <fullName evidence="11">SEC7 domain-containing protein</fullName>
    </recommendedName>
</protein>
<evidence type="ECO:0000256" key="10">
    <source>
        <dbReference type="SAM" id="MobiDB-lite"/>
    </source>
</evidence>
<feature type="region of interest" description="Disordered" evidence="10">
    <location>
        <begin position="889"/>
        <end position="921"/>
    </location>
</feature>
<dbReference type="SMART" id="SM00222">
    <property type="entry name" value="Sec7"/>
    <property type="match status" value="1"/>
</dbReference>
<evidence type="ECO:0000256" key="9">
    <source>
        <dbReference type="ARBA" id="ARBA00023136"/>
    </source>
</evidence>
<proteinExistence type="predicted"/>
<evidence type="ECO:0000256" key="8">
    <source>
        <dbReference type="ARBA" id="ARBA00022927"/>
    </source>
</evidence>
<keyword evidence="7" id="KW-0344">Guanine-nucleotide releasing factor</keyword>
<reference evidence="13" key="1">
    <citation type="submission" date="2024-06" db="EMBL/GenBank/DDBJ databases">
        <authorList>
            <person name="Ryan C."/>
        </authorList>
    </citation>
    <scope>NUCLEOTIDE SEQUENCE [LARGE SCALE GENOMIC DNA]</scope>
</reference>
<dbReference type="GO" id="GO:0005085">
    <property type="term" value="F:guanyl-nucleotide exchange factor activity"/>
    <property type="evidence" value="ECO:0007669"/>
    <property type="project" value="UniProtKB-KW"/>
</dbReference>
<dbReference type="Pfam" id="PF12783">
    <property type="entry name" value="Sec7-like_HUS"/>
    <property type="match status" value="1"/>
</dbReference>
<evidence type="ECO:0000313" key="13">
    <source>
        <dbReference type="Proteomes" id="UP001497457"/>
    </source>
</evidence>
<dbReference type="Pfam" id="PF01369">
    <property type="entry name" value="Sec7"/>
    <property type="match status" value="1"/>
</dbReference>
<dbReference type="InterPro" id="IPR023394">
    <property type="entry name" value="Sec7_C_sf"/>
</dbReference>
<feature type="compositionally biased region" description="Polar residues" evidence="10">
    <location>
        <begin position="1343"/>
        <end position="1364"/>
    </location>
</feature>
<evidence type="ECO:0000256" key="6">
    <source>
        <dbReference type="ARBA" id="ARBA00022583"/>
    </source>
</evidence>
<keyword evidence="6" id="KW-0254">Endocytosis</keyword>
<dbReference type="GO" id="GO:0006897">
    <property type="term" value="P:endocytosis"/>
    <property type="evidence" value="ECO:0007669"/>
    <property type="project" value="UniProtKB-KW"/>
</dbReference>
<organism evidence="12 13">
    <name type="scientific">Urochloa decumbens</name>
    <dbReference type="NCBI Taxonomy" id="240449"/>
    <lineage>
        <taxon>Eukaryota</taxon>
        <taxon>Viridiplantae</taxon>
        <taxon>Streptophyta</taxon>
        <taxon>Embryophyta</taxon>
        <taxon>Tracheophyta</taxon>
        <taxon>Spermatophyta</taxon>
        <taxon>Magnoliopsida</taxon>
        <taxon>Liliopsida</taxon>
        <taxon>Poales</taxon>
        <taxon>Poaceae</taxon>
        <taxon>PACMAD clade</taxon>
        <taxon>Panicoideae</taxon>
        <taxon>Panicodae</taxon>
        <taxon>Paniceae</taxon>
        <taxon>Melinidinae</taxon>
        <taxon>Urochloa</taxon>
    </lineage>
</organism>
<dbReference type="FunFam" id="1.10.1000.11:FF:000010">
    <property type="entry name" value="ARF guanine-nucleotide exchange factor GNOM-like"/>
    <property type="match status" value="1"/>
</dbReference>
<feature type="region of interest" description="Disordered" evidence="10">
    <location>
        <begin position="1333"/>
        <end position="1364"/>
    </location>
</feature>
<evidence type="ECO:0000256" key="5">
    <source>
        <dbReference type="ARBA" id="ARBA00022490"/>
    </source>
</evidence>
<dbReference type="PANTHER" id="PTHR10663:SF388">
    <property type="entry name" value="GOLGI-SPECIFIC BREFELDIN A-RESISTANCE GUANINE NUCLEOTIDE EXCHANGE FACTOR 1"/>
    <property type="match status" value="1"/>
</dbReference>
<reference evidence="12 13" key="2">
    <citation type="submission" date="2024-10" db="EMBL/GenBank/DDBJ databases">
        <authorList>
            <person name="Ryan C."/>
        </authorList>
    </citation>
    <scope>NUCLEOTIDE SEQUENCE [LARGE SCALE GENOMIC DNA]</scope>
</reference>
<dbReference type="FunFam" id="1.10.220.20:FF:000005">
    <property type="entry name" value="ARF guanine-nucleotide exchange factor GNOM"/>
    <property type="match status" value="1"/>
</dbReference>
<dbReference type="CDD" id="cd00171">
    <property type="entry name" value="Sec7"/>
    <property type="match status" value="1"/>
</dbReference>
<keyword evidence="9" id="KW-0472">Membrane</keyword>
<dbReference type="SUPFAM" id="SSF48425">
    <property type="entry name" value="Sec7 domain"/>
    <property type="match status" value="1"/>
</dbReference>
<dbReference type="InterPro" id="IPR000904">
    <property type="entry name" value="Sec7_dom"/>
</dbReference>
<dbReference type="EMBL" id="OZ075123">
    <property type="protein sequence ID" value="CAL4915510.1"/>
    <property type="molecule type" value="Genomic_DNA"/>
</dbReference>
<dbReference type="GO" id="GO:0005829">
    <property type="term" value="C:cytosol"/>
    <property type="evidence" value="ECO:0007669"/>
    <property type="project" value="UniProtKB-SubCell"/>
</dbReference>
<evidence type="ECO:0000256" key="7">
    <source>
        <dbReference type="ARBA" id="ARBA00022658"/>
    </source>
</evidence>
<name>A0ABC8WTY9_9POAL</name>
<keyword evidence="8" id="KW-0653">Protein transport</keyword>
<evidence type="ECO:0000313" key="12">
    <source>
        <dbReference type="EMBL" id="CAL4915510.1"/>
    </source>
</evidence>
<evidence type="ECO:0000256" key="4">
    <source>
        <dbReference type="ARBA" id="ARBA00022448"/>
    </source>
</evidence>
<accession>A0ABC8WTY9</accession>
<dbReference type="InterPro" id="IPR035999">
    <property type="entry name" value="Sec7_dom_sf"/>
</dbReference>
<keyword evidence="13" id="KW-1185">Reference proteome</keyword>
<sequence>MGGLRAASPSGAGAGADAGAGSGPRLAMACVLASEVATVLAVMRRNVRWAGVRYGGGDGGAGDDEHLDHPLVAGLKALRRRAAAWGHGRWGSIEPLLYLRPFLDVVRSDETGAPITGAALSSLHKILTLDLVGPGAPGVAEAMGAVVDAVTACRFEVTDPASEEAVLARVLQVLLACVRGRAAPALANRHVCAIVSTCFRVVQQAGTKGELLQRVSRQTMQEVIRSVFTRLQDIDVPVLSDEQAVGCKNQGLGAEETENGKSDFVCLNSSGDEVGDGSGVQDKAMMEPFGVPCMVEILQFLCSLLNIAEDIDVNPKMNPIDFDEDVPLFALGLINSAIELSASSIHRHQKLLAFVQDELFRNLMHFGLSMSPLILSTVCSIVFTLFYHLRHELKLQIEAFFSCVILRLAQGRYGASYQQQEVALEALVDFCRQKEFMAEMYANMDCDLQCSNIFEELANLLSKSAFPVNSPLSALNVLALDGLVAVVQAMAERSGSAPQHHDQTVPEISEYFPFWQLKCESGNDPGQWVKFVHQQKSIKRKLMVGVEHFNRDKKKGFEYLQGVHLLPEKLDPHNVALFFRYTPGLDKNLLGDYLGNHDDFSIRVLHEFARTFDFKEMNLDAALRLFLETFRLPGESQKIQRILEAFSERYYEQSPQMFVNRDAALVLSYSVIMLNTDQHNVRVKKKMTEEDFIRNNRRINGGNDLPREFLSELYYSICRNEIRTIPEQGAGCSEMSFSRWVDLMWRSKRTSMYIACDSYPFLDHDMFSVMAGPAVAAISVVFDNVEHEEVLTGCIDGFLSVAKLAAFYHHDDALNDLVVALCKFTTLLSSSYIDDPVTAFGEDTKARMATEAVFTIATTYGDHIRSGWRNIVDCILRLHKIGLLPGRLTGDTADDQESTSDSLPSKSSSSAPPQVLPITTPRKSYGLMGRFSQLLYLDAEEPRSQPTEEQLAAQRNASETVKKCQIGTIFTESKFLQADSLSNLAKALIQAAGRPQKITSSLDDEGVGVFCLELLITVTLNNRDRIVLLWQDVYEHITHIVQSTVMPCNLVEKAVFGLLHICQRLLPYKANLVDDLLRSLQLILKLDARVADAYCENITLEVTRLVKANATHIKSQMGWRTIISLLCITARHPDASDAGFEALVFIMSEGAHLSPANFILSVEASRQFAESRLGSAERSIHALNLMADSVNCLTRWSREVREAGGDADRILEGIAEMWLRLVQGLRKVCTDQREELLDELLEIAQSYSPKDFRNMEGSFGKLWLEVLDMIEKFMKVKVRGRRTEKLQEAIPELLKNILMVMKASGILSKRSTSENSLTEATWLQVNKIAPSLQSEIFPDNEGDSTTQGENKLDTPAQSDQSADQ</sequence>
<dbReference type="GO" id="GO:0012505">
    <property type="term" value="C:endomembrane system"/>
    <property type="evidence" value="ECO:0007669"/>
    <property type="project" value="UniProtKB-SubCell"/>
</dbReference>
<feature type="domain" description="SEC7" evidence="11">
    <location>
        <begin position="531"/>
        <end position="720"/>
    </location>
</feature>
<dbReference type="PANTHER" id="PTHR10663">
    <property type="entry name" value="GUANYL-NUCLEOTIDE EXCHANGE FACTOR"/>
    <property type="match status" value="1"/>
</dbReference>
<keyword evidence="4" id="KW-0813">Transport</keyword>
<feature type="compositionally biased region" description="Low complexity" evidence="10">
    <location>
        <begin position="899"/>
        <end position="913"/>
    </location>
</feature>
<dbReference type="GO" id="GO:0016020">
    <property type="term" value="C:membrane"/>
    <property type="evidence" value="ECO:0007669"/>
    <property type="project" value="UniProtKB-SubCell"/>
</dbReference>